<evidence type="ECO:0000313" key="7">
    <source>
        <dbReference type="Proteomes" id="UP000008281"/>
    </source>
</evidence>
<sequence length="1375" mass="157746">MRHNLHESPRPLCYYLRQSETEITPSNQNSSQLNSSDSESDEDYDSETPDDSEKEEDKTSTPESNTQENFSLLSLYDNYEETDDTVAINHIVETIQNKTFNPTKLTSSSQDIRLPFTLLSTNEDGKILALVDTGAAISLISDRTAKRLGLKTVQNIQLSLAGVTGSSNSPCNIYQITFVGDSIEFNTYVAGIPNLPSTKYRKPNFSTADKQTLRNMKINYKHVTPNEDYDNTRMDMILGNDILPHFIRGSQRICLPSGKYIELGPFASMTFPNAKHCPVMDQNMIPTGVSTLEDSHPPSINVLMSQKYGTDSDDELTNLILQLWQTENCGIESATMLESEYLTQEYLLQLFEKEIVIGEDGLLYVALPWNGKQDRMGNNKSLAYRRLTCLIEKLRRNPELLKAYNRIIEEQLEAGIIERVTPEMKNQGPEYFAPQNAVFKENSTNTKVRIVGDSSSKQRDTLSLNDCLYEEPNMLKTAPGILLRHREKKYPAVGDIARAFHQIRLQEKDRNATKWLWIKDINKPPSGDNLVEFRFTRIPFGMKCSPFLLAATIRHYLLLAATILSKEIEQNLYVDNLMITTNNPDEVLPKVLAVQKQFREMGMHVREIATNHYPTMQEIPEADRAESNKVKFLGYIWNLETDTINILIPEPPEKKMTKRDVASFLAKLYDPMGYTAPLQVQIKRFVQLIWNDGLDWKESLSDKLNIEWRKIKELYKHRTIEIPRQLRSNYFPNQKPEMAVFCDASKHTYGNAVYLLYRMENGTTEATLIGAKSKVRPSSGAEWTIPRLETLAVEIGMKHSQSLIKELSDDEKPSKLDVFSDSTIALSWILTKEQIKQWVHNRVNSVNMMEAELKEMNIEVSFHHVASDQNPADLATRGMNTTDLQNSTLWFTGPALLKKDRSTWETQLEGELQYSSDAEEMFEKELKPKSKNTSIRRKKKEKMNKVAQNIIMTETEIFTVSIQEQKSTNVTTNYQSFVPYAYTNSLSSLTNITNAILKFITKSLTTKTPENPLLREYKDCDNIVNTTEREVQRRRIARLAIFQEHYKEAKSRNWRFKDNLKPFQSQDGLWRTQRHFSSPNIPMEANQPILVHSEHKLATLLAQKIHLQNAHLPTQYLQMAIRTKYWIRSDGRIARTVISKCVACKKVKGLPFHYPYTSTLNKNRTMPSTPFSKVGLDYFGPLKYKLSQFDIQEKAYVLIYTWLTTRCTHLELCADSSTRSYIGALKAIFGQRGVPNYLYSDNAQAFILGQNILEKDMQDFSADPEMICFLARQDISFKHITPLSPWMGGIYERVVGIAKSQFRKVLGKLTYTFPELHYTLKRVEGVINSRPLIRNPSEKDDVPVLRPIDFILPSVLLDVPNDTKQLSLKTYIISL</sequence>
<dbReference type="HOGENOM" id="CLU_000526_5_2_1"/>
<feature type="compositionally biased region" description="Polar residues" evidence="2">
    <location>
        <begin position="61"/>
        <end position="70"/>
    </location>
</feature>
<feature type="domain" description="Integrase catalytic" evidence="5">
    <location>
        <begin position="1166"/>
        <end position="1351"/>
    </location>
</feature>
<feature type="domain" description="Reverse transcriptase" evidence="4">
    <location>
        <begin position="421"/>
        <end position="637"/>
    </location>
</feature>
<dbReference type="GO" id="GO:0004190">
    <property type="term" value="F:aspartic-type endopeptidase activity"/>
    <property type="evidence" value="ECO:0007669"/>
    <property type="project" value="InterPro"/>
</dbReference>
<dbReference type="Proteomes" id="UP000008281">
    <property type="component" value="Unassembled WGS sequence"/>
</dbReference>
<dbReference type="GO" id="GO:0003676">
    <property type="term" value="F:nucleic acid binding"/>
    <property type="evidence" value="ECO:0007669"/>
    <property type="project" value="InterPro"/>
</dbReference>
<keyword evidence="7" id="KW-1185">Reference proteome</keyword>
<feature type="domain" description="Peptidase A2" evidence="3">
    <location>
        <begin position="127"/>
        <end position="168"/>
    </location>
</feature>
<dbReference type="Gene3D" id="2.40.70.10">
    <property type="entry name" value="Acid Proteases"/>
    <property type="match status" value="1"/>
</dbReference>
<reference evidence="6" key="1">
    <citation type="submission" date="2007-07" db="EMBL/GenBank/DDBJ databases">
        <title>PCAP assembly of the Caenorhabditis remanei genome.</title>
        <authorList>
            <consortium name="The Caenorhabditis remanei Sequencing Consortium"/>
            <person name="Wilson R.K."/>
        </authorList>
    </citation>
    <scope>NUCLEOTIDE SEQUENCE [LARGE SCALE GENOMIC DNA]</scope>
    <source>
        <strain evidence="6">PB4641</strain>
    </source>
</reference>
<dbReference type="Gene3D" id="3.30.70.270">
    <property type="match status" value="1"/>
</dbReference>
<dbReference type="InterPro" id="IPR001995">
    <property type="entry name" value="Peptidase_A2_cat"/>
</dbReference>
<feature type="compositionally biased region" description="Low complexity" evidence="2">
    <location>
        <begin position="26"/>
        <end position="37"/>
    </location>
</feature>
<gene>
    <name evidence="6" type="ORF">CRE_03464</name>
</gene>
<dbReference type="InterPro" id="IPR043502">
    <property type="entry name" value="DNA/RNA_pol_sf"/>
</dbReference>
<protein>
    <recommendedName>
        <fullName evidence="8">Integrase catalytic domain-containing protein</fullName>
    </recommendedName>
</protein>
<dbReference type="STRING" id="31234.E3NGN7"/>
<dbReference type="OrthoDB" id="5920214at2759"/>
<dbReference type="eggNOG" id="KOG0017">
    <property type="taxonomic scope" value="Eukaryota"/>
</dbReference>
<dbReference type="InterPro" id="IPR021109">
    <property type="entry name" value="Peptidase_aspartic_dom_sf"/>
</dbReference>
<dbReference type="EMBL" id="DS268657">
    <property type="protein sequence ID" value="EFO97183.1"/>
    <property type="molecule type" value="Genomic_DNA"/>
</dbReference>
<dbReference type="PROSITE" id="PS50878">
    <property type="entry name" value="RT_POL"/>
    <property type="match status" value="1"/>
</dbReference>
<dbReference type="SUPFAM" id="SSF50630">
    <property type="entry name" value="Acid proteases"/>
    <property type="match status" value="1"/>
</dbReference>
<evidence type="ECO:0000256" key="2">
    <source>
        <dbReference type="SAM" id="MobiDB-lite"/>
    </source>
</evidence>
<dbReference type="Pfam" id="PF05380">
    <property type="entry name" value="Peptidase_A17"/>
    <property type="match status" value="1"/>
</dbReference>
<dbReference type="InParanoid" id="E3NGN7"/>
<dbReference type="InterPro" id="IPR000477">
    <property type="entry name" value="RT_dom"/>
</dbReference>
<feature type="compositionally biased region" description="Acidic residues" evidence="2">
    <location>
        <begin position="38"/>
        <end position="54"/>
    </location>
</feature>
<dbReference type="SUPFAM" id="SSF53098">
    <property type="entry name" value="Ribonuclease H-like"/>
    <property type="match status" value="1"/>
</dbReference>
<dbReference type="CDD" id="cd00303">
    <property type="entry name" value="retropepsin_like"/>
    <property type="match status" value="1"/>
</dbReference>
<evidence type="ECO:0000259" key="3">
    <source>
        <dbReference type="PROSITE" id="PS50175"/>
    </source>
</evidence>
<evidence type="ECO:0000313" key="6">
    <source>
        <dbReference type="EMBL" id="EFO97183.1"/>
    </source>
</evidence>
<proteinExistence type="predicted"/>
<dbReference type="Gene3D" id="3.10.10.10">
    <property type="entry name" value="HIV Type 1 Reverse Transcriptase, subunit A, domain 1"/>
    <property type="match status" value="1"/>
</dbReference>
<dbReference type="InterPro" id="IPR043128">
    <property type="entry name" value="Rev_trsase/Diguanyl_cyclase"/>
</dbReference>
<dbReference type="GO" id="GO:0006508">
    <property type="term" value="P:proteolysis"/>
    <property type="evidence" value="ECO:0007669"/>
    <property type="project" value="InterPro"/>
</dbReference>
<dbReference type="InterPro" id="IPR001584">
    <property type="entry name" value="Integrase_cat-core"/>
</dbReference>
<evidence type="ECO:0000259" key="5">
    <source>
        <dbReference type="PROSITE" id="PS50994"/>
    </source>
</evidence>
<dbReference type="OMA" id="CFLARQD"/>
<feature type="region of interest" description="Disordered" evidence="2">
    <location>
        <begin position="1"/>
        <end position="70"/>
    </location>
</feature>
<accession>E3NGN7</accession>
<evidence type="ECO:0000259" key="4">
    <source>
        <dbReference type="PROSITE" id="PS50878"/>
    </source>
</evidence>
<evidence type="ECO:0000256" key="1">
    <source>
        <dbReference type="ARBA" id="ARBA00022801"/>
    </source>
</evidence>
<evidence type="ECO:0008006" key="8">
    <source>
        <dbReference type="Google" id="ProtNLM"/>
    </source>
</evidence>
<dbReference type="Gene3D" id="3.30.420.10">
    <property type="entry name" value="Ribonuclease H-like superfamily/Ribonuclease H"/>
    <property type="match status" value="1"/>
</dbReference>
<dbReference type="GO" id="GO:0042575">
    <property type="term" value="C:DNA polymerase complex"/>
    <property type="evidence" value="ECO:0007669"/>
    <property type="project" value="UniProtKB-ARBA"/>
</dbReference>
<organism evidence="7">
    <name type="scientific">Caenorhabditis remanei</name>
    <name type="common">Caenorhabditis vulgaris</name>
    <dbReference type="NCBI Taxonomy" id="31234"/>
    <lineage>
        <taxon>Eukaryota</taxon>
        <taxon>Metazoa</taxon>
        <taxon>Ecdysozoa</taxon>
        <taxon>Nematoda</taxon>
        <taxon>Chromadorea</taxon>
        <taxon>Rhabditida</taxon>
        <taxon>Rhabditina</taxon>
        <taxon>Rhabditomorpha</taxon>
        <taxon>Rhabditoidea</taxon>
        <taxon>Rhabditidae</taxon>
        <taxon>Peloderinae</taxon>
        <taxon>Caenorhabditis</taxon>
    </lineage>
</organism>
<dbReference type="PROSITE" id="PS50175">
    <property type="entry name" value="ASP_PROT_RETROV"/>
    <property type="match status" value="1"/>
</dbReference>
<keyword evidence="1" id="KW-0378">Hydrolase</keyword>
<dbReference type="SUPFAM" id="SSF56672">
    <property type="entry name" value="DNA/RNA polymerases"/>
    <property type="match status" value="1"/>
</dbReference>
<dbReference type="InterPro" id="IPR036397">
    <property type="entry name" value="RNaseH_sf"/>
</dbReference>
<dbReference type="Pfam" id="PF00078">
    <property type="entry name" value="RVT_1"/>
    <property type="match status" value="1"/>
</dbReference>
<dbReference type="GO" id="GO:0015074">
    <property type="term" value="P:DNA integration"/>
    <property type="evidence" value="ECO:0007669"/>
    <property type="project" value="InterPro"/>
</dbReference>
<name>E3NGN7_CAERE</name>
<dbReference type="PANTHER" id="PTHR47331:SF1">
    <property type="entry name" value="GAG-LIKE PROTEIN"/>
    <property type="match status" value="1"/>
</dbReference>
<dbReference type="PROSITE" id="PS50994">
    <property type="entry name" value="INTEGRASE"/>
    <property type="match status" value="1"/>
</dbReference>
<dbReference type="InterPro" id="IPR008042">
    <property type="entry name" value="Retrotrans_Pao"/>
</dbReference>
<dbReference type="InterPro" id="IPR012337">
    <property type="entry name" value="RNaseH-like_sf"/>
</dbReference>
<dbReference type="PANTHER" id="PTHR47331">
    <property type="entry name" value="PHD-TYPE DOMAIN-CONTAINING PROTEIN"/>
    <property type="match status" value="1"/>
</dbReference>